<sequence length="104" mass="11841">LVFRIFSHEIRAVHPSTVLTSHVQEPDNAQQNKRHFPHDGWYQVASQGKYLDTRRHLWGHSLAQISRVLLVRMLGGLRDPETSCVAIFCNIVHSRDSLIGSEDG</sequence>
<feature type="non-terminal residue" evidence="1">
    <location>
        <position position="1"/>
    </location>
</feature>
<protein>
    <submittedName>
        <fullName evidence="1">Uncharacterized protein</fullName>
    </submittedName>
</protein>
<comment type="caution">
    <text evidence="1">The sequence shown here is derived from an EMBL/GenBank/DDBJ whole genome shotgun (WGS) entry which is preliminary data.</text>
</comment>
<dbReference type="AlphaFoldDB" id="A0ABD0JYG5"/>
<evidence type="ECO:0000313" key="1">
    <source>
        <dbReference type="EMBL" id="KAK7479786.1"/>
    </source>
</evidence>
<keyword evidence="2" id="KW-1185">Reference proteome</keyword>
<accession>A0ABD0JYG5</accession>
<organism evidence="1 2">
    <name type="scientific">Batillaria attramentaria</name>
    <dbReference type="NCBI Taxonomy" id="370345"/>
    <lineage>
        <taxon>Eukaryota</taxon>
        <taxon>Metazoa</taxon>
        <taxon>Spiralia</taxon>
        <taxon>Lophotrochozoa</taxon>
        <taxon>Mollusca</taxon>
        <taxon>Gastropoda</taxon>
        <taxon>Caenogastropoda</taxon>
        <taxon>Sorbeoconcha</taxon>
        <taxon>Cerithioidea</taxon>
        <taxon>Batillariidae</taxon>
        <taxon>Batillaria</taxon>
    </lineage>
</organism>
<dbReference type="Proteomes" id="UP001519460">
    <property type="component" value="Unassembled WGS sequence"/>
</dbReference>
<name>A0ABD0JYG5_9CAEN</name>
<dbReference type="EMBL" id="JACVVK020000295">
    <property type="protein sequence ID" value="KAK7479786.1"/>
    <property type="molecule type" value="Genomic_DNA"/>
</dbReference>
<reference evidence="1 2" key="1">
    <citation type="journal article" date="2023" name="Sci. Data">
        <title>Genome assembly of the Korean intertidal mud-creeper Batillaria attramentaria.</title>
        <authorList>
            <person name="Patra A.K."/>
            <person name="Ho P.T."/>
            <person name="Jun S."/>
            <person name="Lee S.J."/>
            <person name="Kim Y."/>
            <person name="Won Y.J."/>
        </authorList>
    </citation>
    <scope>NUCLEOTIDE SEQUENCE [LARGE SCALE GENOMIC DNA]</scope>
    <source>
        <strain evidence="1">Wonlab-2016</strain>
    </source>
</reference>
<proteinExistence type="predicted"/>
<evidence type="ECO:0000313" key="2">
    <source>
        <dbReference type="Proteomes" id="UP001519460"/>
    </source>
</evidence>
<gene>
    <name evidence="1" type="ORF">BaRGS_00028966</name>
</gene>